<accession>A0A9P8G5V0</accession>
<keyword evidence="2" id="KW-1185">Reference proteome</keyword>
<reference evidence="1" key="2">
    <citation type="submission" date="2021-08" db="EMBL/GenBank/DDBJ databases">
        <authorList>
            <person name="Gostincar C."/>
            <person name="Sun X."/>
            <person name="Song Z."/>
            <person name="Gunde-Cimerman N."/>
        </authorList>
    </citation>
    <scope>NUCLEOTIDE SEQUENCE</scope>
    <source>
        <strain evidence="1">EXF-9298</strain>
    </source>
</reference>
<protein>
    <submittedName>
        <fullName evidence="1">Uncharacterized protein</fullName>
    </submittedName>
</protein>
<dbReference type="EMBL" id="JAHFXS010000001">
    <property type="protein sequence ID" value="KAG9991753.1"/>
    <property type="molecule type" value="Genomic_DNA"/>
</dbReference>
<dbReference type="AlphaFoldDB" id="A0A9P8G5V0"/>
<gene>
    <name evidence="1" type="ORF">KCU98_g25</name>
</gene>
<evidence type="ECO:0000313" key="2">
    <source>
        <dbReference type="Proteomes" id="UP000729357"/>
    </source>
</evidence>
<dbReference type="Proteomes" id="UP000729357">
    <property type="component" value="Unassembled WGS sequence"/>
</dbReference>
<organism evidence="1 2">
    <name type="scientific">Aureobasidium melanogenum</name>
    <name type="common">Aureobasidium pullulans var. melanogenum</name>
    <dbReference type="NCBI Taxonomy" id="46634"/>
    <lineage>
        <taxon>Eukaryota</taxon>
        <taxon>Fungi</taxon>
        <taxon>Dikarya</taxon>
        <taxon>Ascomycota</taxon>
        <taxon>Pezizomycotina</taxon>
        <taxon>Dothideomycetes</taxon>
        <taxon>Dothideomycetidae</taxon>
        <taxon>Dothideales</taxon>
        <taxon>Saccotheciaceae</taxon>
        <taxon>Aureobasidium</taxon>
    </lineage>
</organism>
<proteinExistence type="predicted"/>
<name>A0A9P8G5V0_AURME</name>
<sequence>MIHFRRDRRAWHLGRNMFAVKLGPMRPQKLKLNDMWMDFQGEISQTGGCGRGESSQSLAGAKPAQGLIDVPPLLHLAAPTQFCPIKVLFKLKNGIKRVARQIRSIAILAIVIGLVLKSRFRVAAFDSISNVVMPQEQGRRLEIGLSISGSWSFCLEVERLRSPEVR</sequence>
<comment type="caution">
    <text evidence="1">The sequence shown here is derived from an EMBL/GenBank/DDBJ whole genome shotgun (WGS) entry which is preliminary data.</text>
</comment>
<reference evidence="1" key="1">
    <citation type="journal article" date="2021" name="J Fungi (Basel)">
        <title>Virulence traits and population genomics of the black yeast Aureobasidium melanogenum.</title>
        <authorList>
            <person name="Cernosa A."/>
            <person name="Sun X."/>
            <person name="Gostincar C."/>
            <person name="Fang C."/>
            <person name="Gunde-Cimerman N."/>
            <person name="Song Z."/>
        </authorList>
    </citation>
    <scope>NUCLEOTIDE SEQUENCE</scope>
    <source>
        <strain evidence="1">EXF-9298</strain>
    </source>
</reference>
<feature type="non-terminal residue" evidence="1">
    <location>
        <position position="166"/>
    </location>
</feature>
<evidence type="ECO:0000313" key="1">
    <source>
        <dbReference type="EMBL" id="KAG9991753.1"/>
    </source>
</evidence>